<evidence type="ECO:0008006" key="13">
    <source>
        <dbReference type="Google" id="ProtNLM"/>
    </source>
</evidence>
<dbReference type="Pfam" id="PF01431">
    <property type="entry name" value="Peptidase_M13"/>
    <property type="match status" value="1"/>
</dbReference>
<dbReference type="Proteomes" id="UP000277928">
    <property type="component" value="Unassembled WGS sequence"/>
</dbReference>
<evidence type="ECO:0000313" key="11">
    <source>
        <dbReference type="EMBL" id="VDK74695.1"/>
    </source>
</evidence>
<keyword evidence="8" id="KW-0812">Transmembrane</keyword>
<keyword evidence="4" id="KW-0479">Metal-binding</keyword>
<dbReference type="Gene3D" id="3.40.390.10">
    <property type="entry name" value="Collagenase (Catalytic Domain)"/>
    <property type="match status" value="1"/>
</dbReference>
<feature type="transmembrane region" description="Helical" evidence="8">
    <location>
        <begin position="21"/>
        <end position="45"/>
    </location>
</feature>
<dbReference type="PRINTS" id="PR00786">
    <property type="entry name" value="NEPRILYSIN"/>
</dbReference>
<comment type="cofactor">
    <cofactor evidence="1">
        <name>Zn(2+)</name>
        <dbReference type="ChEBI" id="CHEBI:29105"/>
    </cofactor>
</comment>
<dbReference type="CDD" id="cd08662">
    <property type="entry name" value="M13"/>
    <property type="match status" value="1"/>
</dbReference>
<comment type="similarity">
    <text evidence="2">Belongs to the peptidase M13 family.</text>
</comment>
<evidence type="ECO:0000256" key="5">
    <source>
        <dbReference type="ARBA" id="ARBA00022801"/>
    </source>
</evidence>
<dbReference type="EMBL" id="UYRX01000120">
    <property type="protein sequence ID" value="VDK74695.1"/>
    <property type="molecule type" value="Genomic_DNA"/>
</dbReference>
<dbReference type="InterPro" id="IPR000718">
    <property type="entry name" value="Peptidase_M13"/>
</dbReference>
<evidence type="ECO:0000313" key="12">
    <source>
        <dbReference type="Proteomes" id="UP000277928"/>
    </source>
</evidence>
<dbReference type="STRING" id="42156.A0A3P6T2L8"/>
<dbReference type="Gene3D" id="1.10.1380.10">
    <property type="entry name" value="Neutral endopeptidase , domain2"/>
    <property type="match status" value="1"/>
</dbReference>
<evidence type="ECO:0000256" key="2">
    <source>
        <dbReference type="ARBA" id="ARBA00007357"/>
    </source>
</evidence>
<keyword evidence="12" id="KW-1185">Reference proteome</keyword>
<keyword evidence="8" id="KW-0472">Membrane</keyword>
<evidence type="ECO:0000256" key="6">
    <source>
        <dbReference type="ARBA" id="ARBA00022833"/>
    </source>
</evidence>
<accession>A0A3P6T2L8</accession>
<feature type="domain" description="Peptidase M13 N-terminal" evidence="10">
    <location>
        <begin position="74"/>
        <end position="498"/>
    </location>
</feature>
<dbReference type="InterPro" id="IPR042089">
    <property type="entry name" value="Peptidase_M13_dom_2"/>
</dbReference>
<dbReference type="GO" id="GO:0004222">
    <property type="term" value="F:metalloendopeptidase activity"/>
    <property type="evidence" value="ECO:0007669"/>
    <property type="project" value="InterPro"/>
</dbReference>
<keyword evidence="3" id="KW-0645">Protease</keyword>
<evidence type="ECO:0000259" key="10">
    <source>
        <dbReference type="Pfam" id="PF05649"/>
    </source>
</evidence>
<protein>
    <recommendedName>
        <fullName evidence="13">Peptidase M13 C-terminal domain-containing protein</fullName>
    </recommendedName>
</protein>
<name>A0A3P6T2L8_LITSI</name>
<evidence type="ECO:0000256" key="7">
    <source>
        <dbReference type="ARBA" id="ARBA00023049"/>
    </source>
</evidence>
<dbReference type="InterPro" id="IPR018497">
    <property type="entry name" value="Peptidase_M13_C"/>
</dbReference>
<organism evidence="11 12">
    <name type="scientific">Litomosoides sigmodontis</name>
    <name type="common">Filarial nematode worm</name>
    <dbReference type="NCBI Taxonomy" id="42156"/>
    <lineage>
        <taxon>Eukaryota</taxon>
        <taxon>Metazoa</taxon>
        <taxon>Ecdysozoa</taxon>
        <taxon>Nematoda</taxon>
        <taxon>Chromadorea</taxon>
        <taxon>Rhabditida</taxon>
        <taxon>Spirurina</taxon>
        <taxon>Spiruromorpha</taxon>
        <taxon>Filarioidea</taxon>
        <taxon>Onchocercidae</taxon>
        <taxon>Litomosoides</taxon>
    </lineage>
</organism>
<evidence type="ECO:0000256" key="1">
    <source>
        <dbReference type="ARBA" id="ARBA00001947"/>
    </source>
</evidence>
<dbReference type="GO" id="GO:0016485">
    <property type="term" value="P:protein processing"/>
    <property type="evidence" value="ECO:0007669"/>
    <property type="project" value="TreeGrafter"/>
</dbReference>
<sequence length="763" mass="88267">MNVDDRRIRQKPIWKRVVTRPFIAILAFLGIVSIGLTCALAYLLIRKTTAICLTSHCIKAASVILTSMNGSMDPCEDFYEYACGNWIKQHPIPDDASSVSNFENLGQDLELALKGLLEQNNVKGLDSEAVQKARAFYQLCLNETAIMDTWREVFDEAIEGFGGWGSLEKSDDGPRLPIERMYGLMVAKFKSDSLFKATVQPDDRNSEQNVLLIDQPSLNLFARDFYILPETHEERVAYKTLIRDVLQLLEARVEAYDRDFNEILQFEIDLANITLSEDLRHDVAELYNKMTIARMMKEFPNFNWLLFFSTIFQNVDSSDDRRIVINETTEIVVYGLQFMQAFDKLMPKYDKRFVQISIVAGEKRSEINLIFNEAVVEGRVIANYLAWCWFFKTMLRDLPDPFALTIFKFYKTLNLMQVPKMRWHSCVTRVNNLMPMAMSSIYIKNHFDTEAKKQVEEMIDLIMASFVDTLEAEDWLTDLTKTFAKEKIDAMSKKIGYPSYLDDSKLVDNDYKDYIIYDGNYYKTKFHFYHAYQKNILKRVIEKVDRERWVAGAALVNAFYSPNTNEIIFPAGILQPVFYHKHFPQSMNFGGIGVVIGHEITHGFDDRGRLYDKFGNIRQWWDNATIEKFEMKTKCIEDQYSAFVLEQIGMKVNGRNTKGENIADNGGLKQAYKAYKEYVRKHPQYSLLPGVNLTHDQLFFLNYAQIWCGAMNDKEAARKLRTSEHSPGPIRVKGPLTNSDDFAEAYNCPSGSPMNPRHKCRVW</sequence>
<dbReference type="OrthoDB" id="6475849at2759"/>
<proteinExistence type="inferred from homology"/>
<evidence type="ECO:0000256" key="8">
    <source>
        <dbReference type="SAM" id="Phobius"/>
    </source>
</evidence>
<keyword evidence="8" id="KW-1133">Transmembrane helix</keyword>
<evidence type="ECO:0000256" key="3">
    <source>
        <dbReference type="ARBA" id="ARBA00022670"/>
    </source>
</evidence>
<dbReference type="OMA" id="RDNQATI"/>
<dbReference type="PROSITE" id="PS51885">
    <property type="entry name" value="NEPRILYSIN"/>
    <property type="match status" value="1"/>
</dbReference>
<reference evidence="11 12" key="1">
    <citation type="submission" date="2018-08" db="EMBL/GenBank/DDBJ databases">
        <authorList>
            <person name="Laetsch R D."/>
            <person name="Stevens L."/>
            <person name="Kumar S."/>
            <person name="Blaxter L. M."/>
        </authorList>
    </citation>
    <scope>NUCLEOTIDE SEQUENCE [LARGE SCALE GENOMIC DNA]</scope>
</reference>
<dbReference type="InterPro" id="IPR008753">
    <property type="entry name" value="Peptidase_M13_N"/>
</dbReference>
<evidence type="ECO:0000259" key="9">
    <source>
        <dbReference type="Pfam" id="PF01431"/>
    </source>
</evidence>
<gene>
    <name evidence="11" type="ORF">NLS_LOCUS2584</name>
</gene>
<keyword evidence="7" id="KW-0482">Metalloprotease</keyword>
<dbReference type="InterPro" id="IPR024079">
    <property type="entry name" value="MetalloPept_cat_dom_sf"/>
</dbReference>
<dbReference type="GO" id="GO:0005886">
    <property type="term" value="C:plasma membrane"/>
    <property type="evidence" value="ECO:0007669"/>
    <property type="project" value="TreeGrafter"/>
</dbReference>
<dbReference type="PANTHER" id="PTHR11733">
    <property type="entry name" value="ZINC METALLOPROTEASE FAMILY M13 NEPRILYSIN-RELATED"/>
    <property type="match status" value="1"/>
</dbReference>
<dbReference type="Pfam" id="PF05649">
    <property type="entry name" value="Peptidase_M13_N"/>
    <property type="match status" value="1"/>
</dbReference>
<feature type="domain" description="Peptidase M13 C-terminal" evidence="9">
    <location>
        <begin position="557"/>
        <end position="762"/>
    </location>
</feature>
<dbReference type="GO" id="GO:0046872">
    <property type="term" value="F:metal ion binding"/>
    <property type="evidence" value="ECO:0007669"/>
    <property type="project" value="UniProtKB-KW"/>
</dbReference>
<dbReference type="SUPFAM" id="SSF55486">
    <property type="entry name" value="Metalloproteases ('zincins'), catalytic domain"/>
    <property type="match status" value="1"/>
</dbReference>
<evidence type="ECO:0000256" key="4">
    <source>
        <dbReference type="ARBA" id="ARBA00022723"/>
    </source>
</evidence>
<dbReference type="PANTHER" id="PTHR11733:SF230">
    <property type="entry name" value="NEPRILYSIN-2"/>
    <property type="match status" value="1"/>
</dbReference>
<keyword evidence="5" id="KW-0378">Hydrolase</keyword>
<dbReference type="AlphaFoldDB" id="A0A3P6T2L8"/>
<keyword evidence="6" id="KW-0862">Zinc</keyword>